<dbReference type="EMBL" id="BGPR01006346">
    <property type="protein sequence ID" value="GBN18177.1"/>
    <property type="molecule type" value="Genomic_DNA"/>
</dbReference>
<sequence>MTGLTPAKILFGRTLRLPCDILFGRRSETPSSLNEYMKNLEERLESEKEEHLLPPPYQTDCAENGPSEDAKASTNTNSFQMCLDMCRSEYAKARYGCDVGMRMVSSVRDLCLRNHVPPHITHKQQSELQNNLLICFQNCKQGCLKLQYKYRIKETEDYEGKDLSL</sequence>
<proteinExistence type="predicted"/>
<name>A0A4Y2LXL9_ARAVE</name>
<dbReference type="OrthoDB" id="6752631at2759"/>
<gene>
    <name evidence="2" type="ORF">AVEN_49589_1</name>
</gene>
<organism evidence="2 3">
    <name type="scientific">Araneus ventricosus</name>
    <name type="common">Orbweaver spider</name>
    <name type="synonym">Epeira ventricosa</name>
    <dbReference type="NCBI Taxonomy" id="182803"/>
    <lineage>
        <taxon>Eukaryota</taxon>
        <taxon>Metazoa</taxon>
        <taxon>Ecdysozoa</taxon>
        <taxon>Arthropoda</taxon>
        <taxon>Chelicerata</taxon>
        <taxon>Arachnida</taxon>
        <taxon>Araneae</taxon>
        <taxon>Araneomorphae</taxon>
        <taxon>Entelegynae</taxon>
        <taxon>Araneoidea</taxon>
        <taxon>Araneidae</taxon>
        <taxon>Araneus</taxon>
    </lineage>
</organism>
<evidence type="ECO:0000313" key="3">
    <source>
        <dbReference type="Proteomes" id="UP000499080"/>
    </source>
</evidence>
<evidence type="ECO:0000313" key="2">
    <source>
        <dbReference type="EMBL" id="GBN18177.1"/>
    </source>
</evidence>
<dbReference type="AlphaFoldDB" id="A0A4Y2LXL9"/>
<feature type="region of interest" description="Disordered" evidence="1">
    <location>
        <begin position="43"/>
        <end position="73"/>
    </location>
</feature>
<protein>
    <submittedName>
        <fullName evidence="2">Uncharacterized protein</fullName>
    </submittedName>
</protein>
<feature type="compositionally biased region" description="Basic and acidic residues" evidence="1">
    <location>
        <begin position="43"/>
        <end position="52"/>
    </location>
</feature>
<dbReference type="Proteomes" id="UP000499080">
    <property type="component" value="Unassembled WGS sequence"/>
</dbReference>
<keyword evidence="3" id="KW-1185">Reference proteome</keyword>
<comment type="caution">
    <text evidence="2">The sequence shown here is derived from an EMBL/GenBank/DDBJ whole genome shotgun (WGS) entry which is preliminary data.</text>
</comment>
<reference evidence="2 3" key="1">
    <citation type="journal article" date="2019" name="Sci. Rep.">
        <title>Orb-weaving spider Araneus ventricosus genome elucidates the spidroin gene catalogue.</title>
        <authorList>
            <person name="Kono N."/>
            <person name="Nakamura H."/>
            <person name="Ohtoshi R."/>
            <person name="Moran D.A.P."/>
            <person name="Shinohara A."/>
            <person name="Yoshida Y."/>
            <person name="Fujiwara M."/>
            <person name="Mori M."/>
            <person name="Tomita M."/>
            <person name="Arakawa K."/>
        </authorList>
    </citation>
    <scope>NUCLEOTIDE SEQUENCE [LARGE SCALE GENOMIC DNA]</scope>
</reference>
<evidence type="ECO:0000256" key="1">
    <source>
        <dbReference type="SAM" id="MobiDB-lite"/>
    </source>
</evidence>
<accession>A0A4Y2LXL9</accession>